<evidence type="ECO:0000313" key="2">
    <source>
        <dbReference type="EMBL" id="KAG0141755.1"/>
    </source>
</evidence>
<evidence type="ECO:0008006" key="4">
    <source>
        <dbReference type="Google" id="ProtNLM"/>
    </source>
</evidence>
<evidence type="ECO:0000256" key="1">
    <source>
        <dbReference type="SAM" id="SignalP"/>
    </source>
</evidence>
<dbReference type="Proteomes" id="UP000886653">
    <property type="component" value="Unassembled WGS sequence"/>
</dbReference>
<name>A0A9P6NDH8_9BASI</name>
<organism evidence="2 3">
    <name type="scientific">Cronartium quercuum f. sp. fusiforme G11</name>
    <dbReference type="NCBI Taxonomy" id="708437"/>
    <lineage>
        <taxon>Eukaryota</taxon>
        <taxon>Fungi</taxon>
        <taxon>Dikarya</taxon>
        <taxon>Basidiomycota</taxon>
        <taxon>Pucciniomycotina</taxon>
        <taxon>Pucciniomycetes</taxon>
        <taxon>Pucciniales</taxon>
        <taxon>Coleosporiaceae</taxon>
        <taxon>Cronartium</taxon>
    </lineage>
</organism>
<reference evidence="2" key="1">
    <citation type="submission" date="2013-11" db="EMBL/GenBank/DDBJ databases">
        <title>Genome sequence of the fusiform rust pathogen reveals effectors for host alternation and coevolution with pine.</title>
        <authorList>
            <consortium name="DOE Joint Genome Institute"/>
            <person name="Smith K."/>
            <person name="Pendleton A."/>
            <person name="Kubisiak T."/>
            <person name="Anderson C."/>
            <person name="Salamov A."/>
            <person name="Aerts A."/>
            <person name="Riley R."/>
            <person name="Clum A."/>
            <person name="Lindquist E."/>
            <person name="Ence D."/>
            <person name="Campbell M."/>
            <person name="Kronenberg Z."/>
            <person name="Feau N."/>
            <person name="Dhillon B."/>
            <person name="Hamelin R."/>
            <person name="Burleigh J."/>
            <person name="Smith J."/>
            <person name="Yandell M."/>
            <person name="Nelson C."/>
            <person name="Grigoriev I."/>
            <person name="Davis J."/>
        </authorList>
    </citation>
    <scope>NUCLEOTIDE SEQUENCE</scope>
    <source>
        <strain evidence="2">G11</strain>
    </source>
</reference>
<accession>A0A9P6NDH8</accession>
<dbReference type="EMBL" id="MU167372">
    <property type="protein sequence ID" value="KAG0141755.1"/>
    <property type="molecule type" value="Genomic_DNA"/>
</dbReference>
<sequence length="80" mass="9170">MKMYWPTSSFIMFLTLIFSTSTNSQGLGREKVTPVARITLLTHVVRLPENFILFCLTFQSSVLSALFVRPEVLDCPFYAF</sequence>
<feature type="signal peptide" evidence="1">
    <location>
        <begin position="1"/>
        <end position="24"/>
    </location>
</feature>
<comment type="caution">
    <text evidence="2">The sequence shown here is derived from an EMBL/GenBank/DDBJ whole genome shotgun (WGS) entry which is preliminary data.</text>
</comment>
<feature type="chain" id="PRO_5040288074" description="Secreted protein" evidence="1">
    <location>
        <begin position="25"/>
        <end position="80"/>
    </location>
</feature>
<keyword evidence="1" id="KW-0732">Signal</keyword>
<protein>
    <recommendedName>
        <fullName evidence="4">Secreted protein</fullName>
    </recommendedName>
</protein>
<gene>
    <name evidence="2" type="ORF">CROQUDRAFT_663388</name>
</gene>
<proteinExistence type="predicted"/>
<evidence type="ECO:0000313" key="3">
    <source>
        <dbReference type="Proteomes" id="UP000886653"/>
    </source>
</evidence>
<keyword evidence="3" id="KW-1185">Reference proteome</keyword>
<dbReference type="AlphaFoldDB" id="A0A9P6NDH8"/>